<protein>
    <recommendedName>
        <fullName evidence="7">Steroid 5-alpha reductase C-terminal domain-containing protein</fullName>
    </recommendedName>
</protein>
<feature type="transmembrane region" description="Helical" evidence="5">
    <location>
        <begin position="6"/>
        <end position="26"/>
    </location>
</feature>
<evidence type="ECO:0000256" key="2">
    <source>
        <dbReference type="ARBA" id="ARBA00022692"/>
    </source>
</evidence>
<evidence type="ECO:0000256" key="1">
    <source>
        <dbReference type="ARBA" id="ARBA00004127"/>
    </source>
</evidence>
<keyword evidence="3 5" id="KW-1133">Transmembrane helix</keyword>
<gene>
    <name evidence="6" type="ORF">METZ01_LOCUS379255</name>
</gene>
<evidence type="ECO:0000256" key="4">
    <source>
        <dbReference type="ARBA" id="ARBA00023136"/>
    </source>
</evidence>
<comment type="subcellular location">
    <subcellularLocation>
        <location evidence="1">Endomembrane system</location>
        <topology evidence="1">Multi-pass membrane protein</topology>
    </subcellularLocation>
</comment>
<proteinExistence type="predicted"/>
<evidence type="ECO:0000313" key="6">
    <source>
        <dbReference type="EMBL" id="SVD26401.1"/>
    </source>
</evidence>
<feature type="transmembrane region" description="Helical" evidence="5">
    <location>
        <begin position="38"/>
        <end position="57"/>
    </location>
</feature>
<feature type="transmembrane region" description="Helical" evidence="5">
    <location>
        <begin position="131"/>
        <end position="164"/>
    </location>
</feature>
<dbReference type="Pfam" id="PF04191">
    <property type="entry name" value="PEMT"/>
    <property type="match status" value="1"/>
</dbReference>
<keyword evidence="2 5" id="KW-0812">Transmembrane</keyword>
<keyword evidence="4 5" id="KW-0472">Membrane</keyword>
<evidence type="ECO:0008006" key="7">
    <source>
        <dbReference type="Google" id="ProtNLM"/>
    </source>
</evidence>
<accession>A0A382TY17</accession>
<dbReference type="InterPro" id="IPR007318">
    <property type="entry name" value="Phopholipid_MeTrfase"/>
</dbReference>
<organism evidence="6">
    <name type="scientific">marine metagenome</name>
    <dbReference type="NCBI Taxonomy" id="408172"/>
    <lineage>
        <taxon>unclassified sequences</taxon>
        <taxon>metagenomes</taxon>
        <taxon>ecological metagenomes</taxon>
    </lineage>
</organism>
<evidence type="ECO:0000256" key="5">
    <source>
        <dbReference type="SAM" id="Phobius"/>
    </source>
</evidence>
<dbReference type="EMBL" id="UINC01139692">
    <property type="protein sequence ID" value="SVD26401.1"/>
    <property type="molecule type" value="Genomic_DNA"/>
</dbReference>
<evidence type="ECO:0000256" key="3">
    <source>
        <dbReference type="ARBA" id="ARBA00022989"/>
    </source>
</evidence>
<dbReference type="GO" id="GO:0012505">
    <property type="term" value="C:endomembrane system"/>
    <property type="evidence" value="ECO:0007669"/>
    <property type="project" value="UniProtKB-SubCell"/>
</dbReference>
<reference evidence="6" key="1">
    <citation type="submission" date="2018-05" db="EMBL/GenBank/DDBJ databases">
        <authorList>
            <person name="Lanie J.A."/>
            <person name="Ng W.-L."/>
            <person name="Kazmierczak K.M."/>
            <person name="Andrzejewski T.M."/>
            <person name="Davidsen T.M."/>
            <person name="Wayne K.J."/>
            <person name="Tettelin H."/>
            <person name="Glass J.I."/>
            <person name="Rusch D."/>
            <person name="Podicherti R."/>
            <person name="Tsui H.-C.T."/>
            <person name="Winkler M.E."/>
        </authorList>
    </citation>
    <scope>NUCLEOTIDE SEQUENCE</scope>
</reference>
<feature type="non-terminal residue" evidence="6">
    <location>
        <position position="180"/>
    </location>
</feature>
<dbReference type="Gene3D" id="1.20.120.1630">
    <property type="match status" value="1"/>
</dbReference>
<feature type="transmembrane region" description="Helical" evidence="5">
    <location>
        <begin position="69"/>
        <end position="90"/>
    </location>
</feature>
<sequence>MDAVRYWAALLVVVMFPVGFAAWFFIHPFINFWRRVGPGLTLGIWLPVLLSLCYGLFSVRSSLLAVDYGTQWILVGIGVVLYMSGTVVEIRCRRYLTLRTLMGIPELKATDEEPGKLLNEGIYAQVRHPRYLGVMLGGIGIACIANYQAAWVIMAALVPITYLLTVVEERELRDRFGEQY</sequence>
<name>A0A382TY17_9ZZZZ</name>
<dbReference type="AlphaFoldDB" id="A0A382TY17"/>